<evidence type="ECO:0000313" key="2">
    <source>
        <dbReference type="EMBL" id="CAD7430000.1"/>
    </source>
</evidence>
<proteinExistence type="predicted"/>
<sequence>MRSLVAGDKRSARLIRQHWTERKTTGQGAYILSYVTFALLYNTMMDEDWESASSRSSESGYDNIECGPPVQKRYLQCPALVTISHLKQFLRMKFDLLPQHKYKSTIMATIGKASIARGNCAWFVSSGYLWSCLPLSPFDCPYPSLFQQQARATTVANSWLGMWHRCARGMAGRGGTRITPPFNSRQLIYSSGDETPRSIFPDDVMRVPVYSYLLYLGSEMCDQDGPTFRPTLQLTPGYTTYNIVPRHLARDYLPVCLHPSVIRKMEPVILDIHPELYWRYNQLYGRCKPASMAAWSPLVIDWTAVDGKIGA</sequence>
<dbReference type="AlphaFoldDB" id="A0A7R9EBQ0"/>
<dbReference type="InterPro" id="IPR032443">
    <property type="entry name" value="RAWUL"/>
</dbReference>
<organism evidence="2">
    <name type="scientific">Timema monikensis</name>
    <dbReference type="NCBI Taxonomy" id="170555"/>
    <lineage>
        <taxon>Eukaryota</taxon>
        <taxon>Metazoa</taxon>
        <taxon>Ecdysozoa</taxon>
        <taxon>Arthropoda</taxon>
        <taxon>Hexapoda</taxon>
        <taxon>Insecta</taxon>
        <taxon>Pterygota</taxon>
        <taxon>Neoptera</taxon>
        <taxon>Polyneoptera</taxon>
        <taxon>Phasmatodea</taxon>
        <taxon>Timematodea</taxon>
        <taxon>Timematoidea</taxon>
        <taxon>Timematidae</taxon>
        <taxon>Timema</taxon>
    </lineage>
</organism>
<feature type="domain" description="RAWUL" evidence="1">
    <location>
        <begin position="73"/>
        <end position="108"/>
    </location>
</feature>
<name>A0A7R9EBQ0_9NEOP</name>
<evidence type="ECO:0000259" key="1">
    <source>
        <dbReference type="Pfam" id="PF16207"/>
    </source>
</evidence>
<dbReference type="Gene3D" id="3.10.20.90">
    <property type="entry name" value="Phosphatidylinositol 3-kinase Catalytic Subunit, Chain A, domain 1"/>
    <property type="match status" value="1"/>
</dbReference>
<accession>A0A7R9EBQ0</accession>
<protein>
    <recommendedName>
        <fullName evidence="1">RAWUL domain-containing protein</fullName>
    </recommendedName>
</protein>
<reference evidence="2" key="1">
    <citation type="submission" date="2020-11" db="EMBL/GenBank/DDBJ databases">
        <authorList>
            <person name="Tran Van P."/>
        </authorList>
    </citation>
    <scope>NUCLEOTIDE SEQUENCE</scope>
</reference>
<dbReference type="EMBL" id="OB794295">
    <property type="protein sequence ID" value="CAD7430000.1"/>
    <property type="molecule type" value="Genomic_DNA"/>
</dbReference>
<gene>
    <name evidence="2" type="ORF">TMSB3V08_LOCUS6770</name>
</gene>
<dbReference type="Pfam" id="PF16207">
    <property type="entry name" value="RAWUL"/>
    <property type="match status" value="1"/>
</dbReference>